<evidence type="ECO:0000313" key="31">
    <source>
        <dbReference type="Proteomes" id="UP000056466"/>
    </source>
</evidence>
<comment type="function">
    <text evidence="1 24">Cell wall formation. Synthesis of cross-linked peptidoglycan from the lipid intermediates. The enzyme has a penicillin-insensitive transglycosylase N-terminal domain (formation of linear glycan strands) and a penicillin-sensitive transpeptidase C-terminal domain (cross-linking of the peptide subunits).</text>
</comment>
<evidence type="ECO:0000256" key="23">
    <source>
        <dbReference type="NCBIfam" id="TIGR02071"/>
    </source>
</evidence>
<evidence type="ECO:0000256" key="15">
    <source>
        <dbReference type="ARBA" id="ARBA00023136"/>
    </source>
</evidence>
<dbReference type="SUPFAM" id="SSF56601">
    <property type="entry name" value="beta-lactamase/transpeptidase-like"/>
    <property type="match status" value="1"/>
</dbReference>
<evidence type="ECO:0000256" key="9">
    <source>
        <dbReference type="ARBA" id="ARBA00022670"/>
    </source>
</evidence>
<feature type="domain" description="Bifunctional transglycosylase second" evidence="29">
    <location>
        <begin position="91"/>
        <end position="175"/>
    </location>
</feature>
<proteinExistence type="inferred from homology"/>
<evidence type="ECO:0000313" key="30">
    <source>
        <dbReference type="EMBL" id="AKZ65795.1"/>
    </source>
</evidence>
<evidence type="ECO:0000256" key="1">
    <source>
        <dbReference type="ARBA" id="ARBA00002624"/>
    </source>
</evidence>
<evidence type="ECO:0000256" key="14">
    <source>
        <dbReference type="ARBA" id="ARBA00022984"/>
    </source>
</evidence>
<evidence type="ECO:0000259" key="27">
    <source>
        <dbReference type="Pfam" id="PF00905"/>
    </source>
</evidence>
<feature type="active site" description="Proton donor; for transglycosylase activity" evidence="25">
    <location>
        <position position="211"/>
    </location>
</feature>
<dbReference type="InterPro" id="IPR050396">
    <property type="entry name" value="Glycosyltr_51/Transpeptidase"/>
</dbReference>
<dbReference type="NCBIfam" id="TIGR02071">
    <property type="entry name" value="PBP_1b"/>
    <property type="match status" value="1"/>
</dbReference>
<evidence type="ECO:0000256" key="13">
    <source>
        <dbReference type="ARBA" id="ARBA00022960"/>
    </source>
</evidence>
<evidence type="ECO:0000256" key="24">
    <source>
        <dbReference type="PIRNR" id="PIRNR002799"/>
    </source>
</evidence>
<evidence type="ECO:0000256" key="10">
    <source>
        <dbReference type="ARBA" id="ARBA00022676"/>
    </source>
</evidence>
<dbReference type="InterPro" id="IPR012338">
    <property type="entry name" value="Beta-lactam/transpept-like"/>
</dbReference>
<dbReference type="EMBL" id="CP011787">
    <property type="protein sequence ID" value="AKZ65795.1"/>
    <property type="molecule type" value="Genomic_DNA"/>
</dbReference>
<keyword evidence="14 24" id="KW-0573">Peptidoglycan synthesis</keyword>
<feature type="active site" description="Acyl-ester intermediate; for transpeptidase activity" evidence="25">
    <location>
        <position position="488"/>
    </location>
</feature>
<dbReference type="SUPFAM" id="SSF53955">
    <property type="entry name" value="Lysozyme-like"/>
    <property type="match status" value="1"/>
</dbReference>
<dbReference type="Proteomes" id="UP000056466">
    <property type="component" value="Chromosome"/>
</dbReference>
<dbReference type="GO" id="GO:0008360">
    <property type="term" value="P:regulation of cell shape"/>
    <property type="evidence" value="ECO:0007669"/>
    <property type="project" value="UniProtKB-UniRule"/>
</dbReference>
<keyword evidence="17" id="KW-0511">Multifunctional enzyme</keyword>
<dbReference type="Gene3D" id="3.30.2060.10">
    <property type="entry name" value="Penicillin-binding protein 1b domain"/>
    <property type="match status" value="1"/>
</dbReference>
<evidence type="ECO:0000256" key="4">
    <source>
        <dbReference type="ARBA" id="ARBA00007090"/>
    </source>
</evidence>
<dbReference type="GO" id="GO:0071555">
    <property type="term" value="P:cell wall organization"/>
    <property type="evidence" value="ECO:0007669"/>
    <property type="project" value="UniProtKB-UniRule"/>
</dbReference>
<dbReference type="Pfam" id="PF14814">
    <property type="entry name" value="UB2H"/>
    <property type="match status" value="1"/>
</dbReference>
<accession>A0A0K2BKE6</accession>
<comment type="similarity">
    <text evidence="5 24">In the N-terminal section; belongs to the glycosyltransferase 51 family.</text>
</comment>
<dbReference type="InterPro" id="IPR001264">
    <property type="entry name" value="Glyco_trans_51"/>
</dbReference>
<dbReference type="GO" id="GO:0006508">
    <property type="term" value="P:proteolysis"/>
    <property type="evidence" value="ECO:0007669"/>
    <property type="project" value="UniProtKB-KW"/>
</dbReference>
<comment type="catalytic activity">
    <reaction evidence="21">
        <text>[GlcNAc-(1-&gt;4)-Mur2Ac(oyl-L-Ala-gamma-D-Glu-L-Lys-D-Ala-D-Ala)](n)-di-trans,octa-cis-undecaprenyl diphosphate + beta-D-GlcNAc-(1-&gt;4)-Mur2Ac(oyl-L-Ala-gamma-D-Glu-L-Lys-D-Ala-D-Ala)-di-trans,octa-cis-undecaprenyl diphosphate = [GlcNAc-(1-&gt;4)-Mur2Ac(oyl-L-Ala-gamma-D-Glu-L-Lys-D-Ala-D-Ala)](n+1)-di-trans,octa-cis-undecaprenyl diphosphate + di-trans,octa-cis-undecaprenyl diphosphate + H(+)</text>
        <dbReference type="Rhea" id="RHEA:23708"/>
        <dbReference type="Rhea" id="RHEA-COMP:9602"/>
        <dbReference type="Rhea" id="RHEA-COMP:9603"/>
        <dbReference type="ChEBI" id="CHEBI:15378"/>
        <dbReference type="ChEBI" id="CHEBI:58405"/>
        <dbReference type="ChEBI" id="CHEBI:60033"/>
        <dbReference type="ChEBI" id="CHEBI:78435"/>
        <dbReference type="EC" id="2.4.99.28"/>
    </reaction>
</comment>
<evidence type="ECO:0000256" key="8">
    <source>
        <dbReference type="ARBA" id="ARBA00022645"/>
    </source>
</evidence>
<dbReference type="PANTHER" id="PTHR32282">
    <property type="entry name" value="BINDING PROTEIN TRANSPEPTIDASE, PUTATIVE-RELATED"/>
    <property type="match status" value="1"/>
</dbReference>
<dbReference type="Pfam" id="PF00912">
    <property type="entry name" value="Transgly"/>
    <property type="match status" value="1"/>
</dbReference>
<dbReference type="OrthoDB" id="9766909at2"/>
<dbReference type="GO" id="GO:0005886">
    <property type="term" value="C:plasma membrane"/>
    <property type="evidence" value="ECO:0007669"/>
    <property type="project" value="UniProtKB-SubCell"/>
</dbReference>
<name>A0A0K2BKE6_9GAMM</name>
<dbReference type="GO" id="GO:0009274">
    <property type="term" value="C:peptidoglycan-based cell wall"/>
    <property type="evidence" value="ECO:0007669"/>
    <property type="project" value="UniProtKB-UniRule"/>
</dbReference>
<comment type="catalytic activity">
    <reaction evidence="20">
        <text>Preferential cleavage: (Ac)2-L-Lys-D-Ala-|-D-Ala. Also transpeptidation of peptidyl-alanyl moieties that are N-acyl substituents of D-alanine.</text>
        <dbReference type="EC" id="3.4.16.4"/>
    </reaction>
</comment>
<keyword evidence="18 24" id="KW-0961">Cell wall biogenesis/degradation</keyword>
<dbReference type="PIRSF" id="PIRSF002799">
    <property type="entry name" value="PBP_1b"/>
    <property type="match status" value="1"/>
</dbReference>
<dbReference type="InterPro" id="IPR001460">
    <property type="entry name" value="PCN-bd_Tpept"/>
</dbReference>
<dbReference type="GO" id="GO:0009002">
    <property type="term" value="F:serine-type D-Ala-D-Ala carboxypeptidase activity"/>
    <property type="evidence" value="ECO:0007669"/>
    <property type="project" value="UniProtKB-EC"/>
</dbReference>
<comment type="similarity">
    <text evidence="4 24">In the C-terminal section; belongs to the transpeptidase family.</text>
</comment>
<dbReference type="NCBIfam" id="NF007061">
    <property type="entry name" value="PRK09506.1"/>
    <property type="match status" value="1"/>
</dbReference>
<evidence type="ECO:0000256" key="17">
    <source>
        <dbReference type="ARBA" id="ARBA00023268"/>
    </source>
</evidence>
<gene>
    <name evidence="30" type="primary">mrcB</name>
    <name evidence="30" type="ORF">AB162_190</name>
</gene>
<keyword evidence="7" id="KW-1003">Cell membrane</keyword>
<keyword evidence="16" id="KW-0046">Antibiotic resistance</keyword>
<keyword evidence="10 24" id="KW-0328">Glycosyltransferase</keyword>
<keyword evidence="15 26" id="KW-0472">Membrane</keyword>
<dbReference type="GO" id="GO:0008658">
    <property type="term" value="F:penicillin binding"/>
    <property type="evidence" value="ECO:0007669"/>
    <property type="project" value="UniProtKB-UniRule"/>
</dbReference>
<dbReference type="Gene3D" id="3.40.710.10">
    <property type="entry name" value="DD-peptidase/beta-lactamase superfamily"/>
    <property type="match status" value="1"/>
</dbReference>
<dbReference type="InterPro" id="IPR028166">
    <property type="entry name" value="UB2H"/>
</dbReference>
<evidence type="ECO:0000256" key="16">
    <source>
        <dbReference type="ARBA" id="ARBA00023251"/>
    </source>
</evidence>
<dbReference type="InterPro" id="IPR011813">
    <property type="entry name" value="PBP_1b"/>
</dbReference>
<evidence type="ECO:0000256" key="7">
    <source>
        <dbReference type="ARBA" id="ARBA00022475"/>
    </source>
</evidence>
<dbReference type="GO" id="GO:0009252">
    <property type="term" value="P:peptidoglycan biosynthetic process"/>
    <property type="evidence" value="ECO:0007669"/>
    <property type="project" value="UniProtKB-UniRule"/>
</dbReference>
<evidence type="ECO:0000256" key="11">
    <source>
        <dbReference type="ARBA" id="ARBA00022679"/>
    </source>
</evidence>
<keyword evidence="26" id="KW-0812">Transmembrane</keyword>
<keyword evidence="11 24" id="KW-0808">Transferase</keyword>
<dbReference type="PANTHER" id="PTHR32282:SF11">
    <property type="entry name" value="PENICILLIN-BINDING PROTEIN 1B"/>
    <property type="match status" value="1"/>
</dbReference>
<feature type="domain" description="Penicillin-binding protein transpeptidase" evidence="27">
    <location>
        <begin position="451"/>
        <end position="694"/>
    </location>
</feature>
<dbReference type="FunFam" id="1.10.3810.10:FF:000002">
    <property type="entry name" value="Penicillin-binding protein 1B"/>
    <property type="match status" value="1"/>
</dbReference>
<evidence type="ECO:0000256" key="5">
    <source>
        <dbReference type="ARBA" id="ARBA00007739"/>
    </source>
</evidence>
<dbReference type="GO" id="GO:0008955">
    <property type="term" value="F:peptidoglycan glycosyltransferase activity"/>
    <property type="evidence" value="ECO:0007669"/>
    <property type="project" value="UniProtKB-UniRule"/>
</dbReference>
<evidence type="ECO:0000256" key="6">
    <source>
        <dbReference type="ARBA" id="ARBA00018637"/>
    </source>
</evidence>
<dbReference type="UniPathway" id="UPA00219"/>
<feature type="domain" description="Glycosyl transferase family 51" evidence="28">
    <location>
        <begin position="187"/>
        <end position="356"/>
    </location>
</feature>
<dbReference type="PATRIC" id="fig|186490.8.peg.180"/>
<keyword evidence="13 24" id="KW-0133">Cell shape</keyword>
<feature type="transmembrane region" description="Helical" evidence="26">
    <location>
        <begin position="43"/>
        <end position="64"/>
    </location>
</feature>
<dbReference type="Gene3D" id="1.10.3810.10">
    <property type="entry name" value="Biosynthetic peptidoglycan transglycosylase-like"/>
    <property type="match status" value="1"/>
</dbReference>
<keyword evidence="8" id="KW-0121">Carboxypeptidase</keyword>
<comment type="subcellular location">
    <subcellularLocation>
        <location evidence="2">Cell membrane</location>
    </subcellularLocation>
</comment>
<evidence type="ECO:0000256" key="25">
    <source>
        <dbReference type="PIRSR" id="PIRSR002799-1"/>
    </source>
</evidence>
<dbReference type="InterPro" id="IPR023346">
    <property type="entry name" value="Lysozyme-like_dom_sf"/>
</dbReference>
<evidence type="ECO:0000256" key="2">
    <source>
        <dbReference type="ARBA" id="ARBA00004236"/>
    </source>
</evidence>
<evidence type="ECO:0000256" key="22">
    <source>
        <dbReference type="ARBA" id="ARBA00060592"/>
    </source>
</evidence>
<keyword evidence="26" id="KW-1133">Transmembrane helix</keyword>
<comment type="pathway">
    <text evidence="3 24">Cell wall biogenesis; peptidoglycan biosynthesis.</text>
</comment>
<evidence type="ECO:0000256" key="12">
    <source>
        <dbReference type="ARBA" id="ARBA00022801"/>
    </source>
</evidence>
<evidence type="ECO:0000259" key="28">
    <source>
        <dbReference type="Pfam" id="PF00912"/>
    </source>
</evidence>
<sequence length="820" mass="93479">MSDHYSEPIQLYRKLIIKFIHLKNNLSFRIFYIKIKQHICINFLYKLIILLLMLITLIIIYGFYLDTQLRYRINGNIWQLPAAVYGRIVHLEPGMSYSLNDLVRLLEVLKYSLVSKITRPGEFIIRNNSIELFRRSFPFPDGKEGPIRTSITFKNKKVLKINHKNIKNNIGLFRLDPKLITILPSTNGEQRFFLPLDDFPPLLVETLIATEDRYFYQHYGIRLTSIFRAFLANFTAGHTIQGGSTLTQQLVKNLFFSNKRSFWRKLNEAYMALLFDYHYSKDRILALYLNDVYLGQSGNEQIRGFPLASMYYFGRPINEISLEQQAMLVGMVKGASLYNPLRHPKLTIDRRNIVLKCLEAQNIINLDLYKKLISRPLNVQLSCSIFMPPHSFINMVYKEFNRNIKIKINTLSGIKIFTTLDPVSQCSAERAIKLSIPILRKKNSIPDLESAMVVVDRFSGEILSMVGGSDTRFAGFNRAMHARRSVGSLAKSATYITALSQPNKYRLNTWITDEPLAIPTKNCGIGSRIWFPKNYDRQFRGKVMLIDAFTYSINVPMVNLGIAVGLNNIINTFIKLGIPVSVIHPIPSIILGAISLTPLEIAQQFQTIANYGNHATLSAVRAVISEDGKILYQSLPQSERVIPAQAAYLTLYAMQQVVERGTSILISEKFSEYNIAAKTGTTNELRDSWVVGIDGKEVTVIWLGKDNNEPAKLTGSTGALTVYNSYLNNKTPIKLNLIPPEGIINMYIDLFGKLVCAKNSGLRPIPIWTDDPISLCNIEQGFPTGANYEYEPRQKKILQLDKKNYLQKVFGWLKIFSQQN</sequence>
<keyword evidence="12" id="KW-0378">Hydrolase</keyword>
<evidence type="ECO:0000256" key="26">
    <source>
        <dbReference type="SAM" id="Phobius"/>
    </source>
</evidence>
<dbReference type="GO" id="GO:0046677">
    <property type="term" value="P:response to antibiotic"/>
    <property type="evidence" value="ECO:0007669"/>
    <property type="project" value="UniProtKB-UniRule"/>
</dbReference>
<evidence type="ECO:0000256" key="18">
    <source>
        <dbReference type="ARBA" id="ARBA00023316"/>
    </source>
</evidence>
<evidence type="ECO:0000256" key="20">
    <source>
        <dbReference type="ARBA" id="ARBA00034000"/>
    </source>
</evidence>
<dbReference type="Pfam" id="PF00905">
    <property type="entry name" value="Transpeptidase"/>
    <property type="match status" value="1"/>
</dbReference>
<protein>
    <recommendedName>
        <fullName evidence="6 23">Penicillin-binding protein 1B</fullName>
        <shortName evidence="24">PBP-1b</shortName>
        <shortName evidence="24">PBP1b</shortName>
    </recommendedName>
    <alternativeName>
        <fullName evidence="19 24">Murein polymerase</fullName>
    </alternativeName>
</protein>
<dbReference type="KEGG" id="bcig:AB162_190"/>
<evidence type="ECO:0000259" key="29">
    <source>
        <dbReference type="Pfam" id="PF14814"/>
    </source>
</evidence>
<evidence type="ECO:0000256" key="21">
    <source>
        <dbReference type="ARBA" id="ARBA00049902"/>
    </source>
</evidence>
<organism evidence="30 31">
    <name type="scientific">Candidatus Palibaumannia cicadellinicola</name>
    <dbReference type="NCBI Taxonomy" id="186490"/>
    <lineage>
        <taxon>Bacteria</taxon>
        <taxon>Pseudomonadati</taxon>
        <taxon>Pseudomonadota</taxon>
        <taxon>Gammaproteobacteria</taxon>
        <taxon>Candidatus Palibaumannia</taxon>
    </lineage>
</organism>
<dbReference type="AlphaFoldDB" id="A0A0K2BKE6"/>
<dbReference type="GO" id="GO:0030288">
    <property type="term" value="C:outer membrane-bounded periplasmic space"/>
    <property type="evidence" value="ECO:0007669"/>
    <property type="project" value="TreeGrafter"/>
</dbReference>
<comment type="pathway">
    <text evidence="22">Glycan biosynthesis.</text>
</comment>
<reference evidence="30 31" key="1">
    <citation type="submission" date="2015-06" db="EMBL/GenBank/DDBJ databases">
        <title>Lineage-specific patterns of genome deterioration in obligate symbionts.</title>
        <authorList>
            <person name="Bennett G.M."/>
            <person name="McCutcheon J.P."/>
            <person name="McDonald B.R."/>
            <person name="Moran N.A."/>
        </authorList>
    </citation>
    <scope>NUCLEOTIDE SEQUENCE [LARGE SCALE GENOMIC DNA]</scope>
    <source>
        <strain evidence="30 31">B-GSS</strain>
    </source>
</reference>
<dbReference type="InterPro" id="IPR036950">
    <property type="entry name" value="PBP_transglycosylase"/>
</dbReference>
<evidence type="ECO:0000256" key="19">
    <source>
        <dbReference type="ARBA" id="ARBA00032454"/>
    </source>
</evidence>
<keyword evidence="31" id="KW-1185">Reference proteome</keyword>
<keyword evidence="9" id="KW-0645">Protease</keyword>
<evidence type="ECO:0000256" key="3">
    <source>
        <dbReference type="ARBA" id="ARBA00004752"/>
    </source>
</evidence>